<sequence>MGPFPVSNGYSYILLVIDYISRWVEAIATKTNDAKVVVDFLKSISSVALTSDQGSHFCNRAMSALLHKYGVVHRIATAYHPQTNGQAEVFNREIKKTQQKMANPSRKDWSRLLKDALWAHITTYQTPIGMSPYQIVVKQCNLAYDQASKQRKIQLQELDELFLEAYENFHIYKQKIKQFHDQQILRKEFQVDQKVLVFKSVNEYQIKLFHEGPIPTASLYWNQPRWMTHPEQASRSLCISTLYQLQFVVYSWSRSSVGKTPGDTTRVVYLKRVEKEKKERQLQDEAKKMETAKIWKLQQKCNTKLQNKKVRKRRKEKIQGERKEVSKGVLKWNRSVLRDTLHAYKLIPYCSFPPYGVDGEACQDLTVSVTWDVAYLPWMWKKPSKGCLSPSEESRSRKSRPGQTDSLSSLPTLQPSSLKELASIFILQSILSLSLHWRCTVLQRRLSRLRRCRSRTGKPKIVRGDQLVSQCTLMDLILSVLIIDGEPSLPFNGDCCGRLCYERGPVPEPVCIKSEECVVNPWKETYSRLRPQARFVPSRLIADSNLSPTLGRSLLPNFVLTPMLAPIRIRLCATLFIQFCPGLCANSNPCLAPCHLSYSVLSRHLCRFQFESVPHLAVPSPIRLHIVSLFNNGFVPLPQILFYPHAISKDGSGSFGNLCDIPWKKKNPRVLTPLPVSCVKLLPHLLRCALVTIVPLKPIQSPYPKSYDPRARCEYHGGLKHKVQDLIDARLLVLLTNQPEIYTSKSLNAEDEEETKLIVASSLHLPTL</sequence>
<dbReference type="SUPFAM" id="SSF53098">
    <property type="entry name" value="Ribonuclease H-like"/>
    <property type="match status" value="1"/>
</dbReference>
<dbReference type="GO" id="GO:0015074">
    <property type="term" value="P:DNA integration"/>
    <property type="evidence" value="ECO:0007669"/>
    <property type="project" value="InterPro"/>
</dbReference>
<dbReference type="PROSITE" id="PS50994">
    <property type="entry name" value="INTEGRASE"/>
    <property type="match status" value="1"/>
</dbReference>
<dbReference type="GO" id="GO:0003676">
    <property type="term" value="F:nucleic acid binding"/>
    <property type="evidence" value="ECO:0007669"/>
    <property type="project" value="InterPro"/>
</dbReference>
<dbReference type="InterPro" id="IPR036397">
    <property type="entry name" value="RNaseH_sf"/>
</dbReference>
<protein>
    <submittedName>
        <fullName evidence="3">Gag-Pol polyprotein</fullName>
    </submittedName>
</protein>
<dbReference type="Proteomes" id="UP000257109">
    <property type="component" value="Unassembled WGS sequence"/>
</dbReference>
<feature type="compositionally biased region" description="Low complexity" evidence="1">
    <location>
        <begin position="401"/>
        <end position="411"/>
    </location>
</feature>
<feature type="non-terminal residue" evidence="3">
    <location>
        <position position="1"/>
    </location>
</feature>
<reference evidence="3" key="1">
    <citation type="submission" date="2018-05" db="EMBL/GenBank/DDBJ databases">
        <title>Draft genome of Mucuna pruriens seed.</title>
        <authorList>
            <person name="Nnadi N.E."/>
            <person name="Vos R."/>
            <person name="Hasami M.H."/>
            <person name="Devisetty U.K."/>
            <person name="Aguiy J.C."/>
        </authorList>
    </citation>
    <scope>NUCLEOTIDE SEQUENCE [LARGE SCALE GENOMIC DNA]</scope>
    <source>
        <strain evidence="3">JCA_2017</strain>
    </source>
</reference>
<dbReference type="InterPro" id="IPR001584">
    <property type="entry name" value="Integrase_cat-core"/>
</dbReference>
<dbReference type="PANTHER" id="PTHR47266">
    <property type="entry name" value="ENDONUCLEASE-RELATED"/>
    <property type="match status" value="1"/>
</dbReference>
<feature type="region of interest" description="Disordered" evidence="1">
    <location>
        <begin position="384"/>
        <end position="411"/>
    </location>
</feature>
<dbReference type="InterPro" id="IPR052160">
    <property type="entry name" value="Gypsy_RT_Integrase-like"/>
</dbReference>
<dbReference type="Pfam" id="PF00665">
    <property type="entry name" value="rve"/>
    <property type="match status" value="1"/>
</dbReference>
<evidence type="ECO:0000259" key="2">
    <source>
        <dbReference type="PROSITE" id="PS50994"/>
    </source>
</evidence>
<accession>A0A371FI95</accession>
<organism evidence="3 4">
    <name type="scientific">Mucuna pruriens</name>
    <name type="common">Velvet bean</name>
    <name type="synonym">Dolichos pruriens</name>
    <dbReference type="NCBI Taxonomy" id="157652"/>
    <lineage>
        <taxon>Eukaryota</taxon>
        <taxon>Viridiplantae</taxon>
        <taxon>Streptophyta</taxon>
        <taxon>Embryophyta</taxon>
        <taxon>Tracheophyta</taxon>
        <taxon>Spermatophyta</taxon>
        <taxon>Magnoliopsida</taxon>
        <taxon>eudicotyledons</taxon>
        <taxon>Gunneridae</taxon>
        <taxon>Pentapetalae</taxon>
        <taxon>rosids</taxon>
        <taxon>fabids</taxon>
        <taxon>Fabales</taxon>
        <taxon>Fabaceae</taxon>
        <taxon>Papilionoideae</taxon>
        <taxon>50 kb inversion clade</taxon>
        <taxon>NPAAA clade</taxon>
        <taxon>indigoferoid/millettioid clade</taxon>
        <taxon>Phaseoleae</taxon>
        <taxon>Mucuna</taxon>
    </lineage>
</organism>
<feature type="domain" description="Integrase catalytic" evidence="2">
    <location>
        <begin position="1"/>
        <end position="140"/>
    </location>
</feature>
<evidence type="ECO:0000313" key="4">
    <source>
        <dbReference type="Proteomes" id="UP000257109"/>
    </source>
</evidence>
<dbReference type="InterPro" id="IPR012337">
    <property type="entry name" value="RNaseH-like_sf"/>
</dbReference>
<keyword evidence="4" id="KW-1185">Reference proteome</keyword>
<evidence type="ECO:0000313" key="3">
    <source>
        <dbReference type="EMBL" id="RDX78034.1"/>
    </source>
</evidence>
<evidence type="ECO:0000256" key="1">
    <source>
        <dbReference type="SAM" id="MobiDB-lite"/>
    </source>
</evidence>
<proteinExistence type="predicted"/>
<comment type="caution">
    <text evidence="3">The sequence shown here is derived from an EMBL/GenBank/DDBJ whole genome shotgun (WGS) entry which is preliminary data.</text>
</comment>
<dbReference type="AlphaFoldDB" id="A0A371FI95"/>
<dbReference type="Gene3D" id="3.30.420.10">
    <property type="entry name" value="Ribonuclease H-like superfamily/Ribonuclease H"/>
    <property type="match status" value="1"/>
</dbReference>
<name>A0A371FI95_MUCPR</name>
<dbReference type="EMBL" id="QJKJ01008988">
    <property type="protein sequence ID" value="RDX78034.1"/>
    <property type="molecule type" value="Genomic_DNA"/>
</dbReference>
<gene>
    <name evidence="3" type="primary">gag-pol</name>
    <name evidence="3" type="ORF">CR513_41752</name>
</gene>